<feature type="region of interest" description="Disordered" evidence="1">
    <location>
        <begin position="113"/>
        <end position="138"/>
    </location>
</feature>
<dbReference type="Proteomes" id="UP001497482">
    <property type="component" value="Chromosome 6"/>
</dbReference>
<accession>A0AAV2M2P1</accession>
<name>A0AAV2M2P1_KNICA</name>
<evidence type="ECO:0000256" key="1">
    <source>
        <dbReference type="SAM" id="MobiDB-lite"/>
    </source>
</evidence>
<evidence type="ECO:0000313" key="3">
    <source>
        <dbReference type="Proteomes" id="UP001497482"/>
    </source>
</evidence>
<sequence>MLRIALLGGAALPSCLYFSRIWVLTGLTGGGVCHGVSPVHPPFRCRSHPSGSRWGADTLRPLARFDLPRRSVGVGLGGGGEGAHIIESIRRTGWGCERPTPGSLSLSVTSRAARSQPLRVRRHPRDGRPDGTLSRYPREGVSELSRLAHLFPTARDTIQCFRAWQNQQSHLHTNWQGDWFLCCVHATQTVM</sequence>
<reference evidence="2 3" key="1">
    <citation type="submission" date="2024-04" db="EMBL/GenBank/DDBJ databases">
        <authorList>
            <person name="Waldvogel A.-M."/>
            <person name="Schoenle A."/>
        </authorList>
    </citation>
    <scope>NUCLEOTIDE SEQUENCE [LARGE SCALE GENOMIC DNA]</scope>
</reference>
<keyword evidence="3" id="KW-1185">Reference proteome</keyword>
<dbReference type="AlphaFoldDB" id="A0AAV2M2P1"/>
<dbReference type="EMBL" id="OZ035828">
    <property type="protein sequence ID" value="CAL1607598.1"/>
    <property type="molecule type" value="Genomic_DNA"/>
</dbReference>
<protein>
    <recommendedName>
        <fullName evidence="4">Secreted protein</fullName>
    </recommendedName>
</protein>
<proteinExistence type="predicted"/>
<evidence type="ECO:0008006" key="4">
    <source>
        <dbReference type="Google" id="ProtNLM"/>
    </source>
</evidence>
<evidence type="ECO:0000313" key="2">
    <source>
        <dbReference type="EMBL" id="CAL1607598.1"/>
    </source>
</evidence>
<organism evidence="2 3">
    <name type="scientific">Knipowitschia caucasica</name>
    <name type="common">Caucasian dwarf goby</name>
    <name type="synonym">Pomatoschistus caucasicus</name>
    <dbReference type="NCBI Taxonomy" id="637954"/>
    <lineage>
        <taxon>Eukaryota</taxon>
        <taxon>Metazoa</taxon>
        <taxon>Chordata</taxon>
        <taxon>Craniata</taxon>
        <taxon>Vertebrata</taxon>
        <taxon>Euteleostomi</taxon>
        <taxon>Actinopterygii</taxon>
        <taxon>Neopterygii</taxon>
        <taxon>Teleostei</taxon>
        <taxon>Neoteleostei</taxon>
        <taxon>Acanthomorphata</taxon>
        <taxon>Gobiaria</taxon>
        <taxon>Gobiiformes</taxon>
        <taxon>Gobioidei</taxon>
        <taxon>Gobiidae</taxon>
        <taxon>Gobiinae</taxon>
        <taxon>Knipowitschia</taxon>
    </lineage>
</organism>
<gene>
    <name evidence="2" type="ORF">KC01_LOCUS34632</name>
</gene>